<sequence length="87" mass="9221">MGPRTLCNACGLVYAKLIKKRFNSKPSNPKKPVGGAAGKIAGGTTTSLGGGVGGQMHMIAPEDSQDEGSEDEEEDYRSQDRRSDLHD</sequence>
<dbReference type="SUPFAM" id="SSF57716">
    <property type="entry name" value="Glucocorticoid receptor-like (DNA-binding domain)"/>
    <property type="match status" value="1"/>
</dbReference>
<feature type="compositionally biased region" description="Acidic residues" evidence="1">
    <location>
        <begin position="63"/>
        <end position="75"/>
    </location>
</feature>
<evidence type="ECO:0000313" key="2">
    <source>
        <dbReference type="EMBL" id="KAJ3505822.1"/>
    </source>
</evidence>
<keyword evidence="3" id="KW-1185">Reference proteome</keyword>
<protein>
    <recommendedName>
        <fullName evidence="4">GATA-type domain-containing protein</fullName>
    </recommendedName>
</protein>
<organism evidence="2 3">
    <name type="scientific">Agrocybe chaxingu</name>
    <dbReference type="NCBI Taxonomy" id="84603"/>
    <lineage>
        <taxon>Eukaryota</taxon>
        <taxon>Fungi</taxon>
        <taxon>Dikarya</taxon>
        <taxon>Basidiomycota</taxon>
        <taxon>Agaricomycotina</taxon>
        <taxon>Agaricomycetes</taxon>
        <taxon>Agaricomycetidae</taxon>
        <taxon>Agaricales</taxon>
        <taxon>Agaricineae</taxon>
        <taxon>Strophariaceae</taxon>
        <taxon>Agrocybe</taxon>
    </lineage>
</organism>
<dbReference type="InterPro" id="IPR013088">
    <property type="entry name" value="Znf_NHR/GATA"/>
</dbReference>
<reference evidence="2" key="1">
    <citation type="submission" date="2022-07" db="EMBL/GenBank/DDBJ databases">
        <title>Genome Sequence of Agrocybe chaxingu.</title>
        <authorList>
            <person name="Buettner E."/>
        </authorList>
    </citation>
    <scope>NUCLEOTIDE SEQUENCE</scope>
    <source>
        <strain evidence="2">MP-N11</strain>
    </source>
</reference>
<dbReference type="OrthoDB" id="3061986at2759"/>
<evidence type="ECO:0008006" key="4">
    <source>
        <dbReference type="Google" id="ProtNLM"/>
    </source>
</evidence>
<feature type="region of interest" description="Disordered" evidence="1">
    <location>
        <begin position="23"/>
        <end position="87"/>
    </location>
</feature>
<name>A0A9W8JXL7_9AGAR</name>
<dbReference type="GO" id="GO:0006355">
    <property type="term" value="P:regulation of DNA-templated transcription"/>
    <property type="evidence" value="ECO:0007669"/>
    <property type="project" value="InterPro"/>
</dbReference>
<evidence type="ECO:0000313" key="3">
    <source>
        <dbReference type="Proteomes" id="UP001148786"/>
    </source>
</evidence>
<dbReference type="Gene3D" id="3.30.50.10">
    <property type="entry name" value="Erythroid Transcription Factor GATA-1, subunit A"/>
    <property type="match status" value="1"/>
</dbReference>
<comment type="caution">
    <text evidence="2">The sequence shown here is derived from an EMBL/GenBank/DDBJ whole genome shotgun (WGS) entry which is preliminary data.</text>
</comment>
<evidence type="ECO:0000256" key="1">
    <source>
        <dbReference type="SAM" id="MobiDB-lite"/>
    </source>
</evidence>
<dbReference type="Proteomes" id="UP001148786">
    <property type="component" value="Unassembled WGS sequence"/>
</dbReference>
<accession>A0A9W8JXL7</accession>
<dbReference type="GO" id="GO:0008270">
    <property type="term" value="F:zinc ion binding"/>
    <property type="evidence" value="ECO:0007669"/>
    <property type="project" value="InterPro"/>
</dbReference>
<dbReference type="EMBL" id="JANKHO010000838">
    <property type="protein sequence ID" value="KAJ3505822.1"/>
    <property type="molecule type" value="Genomic_DNA"/>
</dbReference>
<feature type="compositionally biased region" description="Basic and acidic residues" evidence="1">
    <location>
        <begin position="76"/>
        <end position="87"/>
    </location>
</feature>
<gene>
    <name evidence="2" type="ORF">NLJ89_g7214</name>
</gene>
<proteinExistence type="predicted"/>
<dbReference type="AlphaFoldDB" id="A0A9W8JXL7"/>